<dbReference type="OrthoDB" id="313045at2759"/>
<evidence type="ECO:0000313" key="1">
    <source>
        <dbReference type="EMBL" id="CAD8117875.1"/>
    </source>
</evidence>
<accession>A0A8S1QSI9</accession>
<name>A0A8S1QSI9_9CILI</name>
<proteinExistence type="predicted"/>
<organism evidence="1 2">
    <name type="scientific">Paramecium sonneborni</name>
    <dbReference type="NCBI Taxonomy" id="65129"/>
    <lineage>
        <taxon>Eukaryota</taxon>
        <taxon>Sar</taxon>
        <taxon>Alveolata</taxon>
        <taxon>Ciliophora</taxon>
        <taxon>Intramacronucleata</taxon>
        <taxon>Oligohymenophorea</taxon>
        <taxon>Peniculida</taxon>
        <taxon>Parameciidae</taxon>
        <taxon>Paramecium</taxon>
    </lineage>
</organism>
<reference evidence="1" key="1">
    <citation type="submission" date="2021-01" db="EMBL/GenBank/DDBJ databases">
        <authorList>
            <consortium name="Genoscope - CEA"/>
            <person name="William W."/>
        </authorList>
    </citation>
    <scope>NUCLEOTIDE SEQUENCE</scope>
</reference>
<keyword evidence="2" id="KW-1185">Reference proteome</keyword>
<comment type="caution">
    <text evidence="1">The sequence shown here is derived from an EMBL/GenBank/DDBJ whole genome shotgun (WGS) entry which is preliminary data.</text>
</comment>
<dbReference type="Proteomes" id="UP000692954">
    <property type="component" value="Unassembled WGS sequence"/>
</dbReference>
<dbReference type="AlphaFoldDB" id="A0A8S1QSI9"/>
<gene>
    <name evidence="1" type="ORF">PSON_ATCC_30995.1.T1150082</name>
</gene>
<dbReference type="EMBL" id="CAJJDN010000115">
    <property type="protein sequence ID" value="CAD8117875.1"/>
    <property type="molecule type" value="Genomic_DNA"/>
</dbReference>
<sequence>MTNFIEESIIINHLTSPQNFNNPQQHQFNLNSVSIHQTPHNSLDYSKIVENDNIEKVVNPMSSLSHLSSDHLSKENSDPELKQVLTEINDSQRFSQENLQELQMCQETQIKQNQLNSMSELQQQQIDKHKQIIMKKNCQFNFVNSFNSYLNQNYQKPSSPINHIQKHQIQSQYTNLDQDLLENLKEIYKFYSKLPITTNKYQTFEKLQQLSHTMILQKFMIFCKDFNLIDLEISNDLISLLGGKINNLPKKQINYNYKNNNKSNFILTKFYLVQIYKQNADKNMQLNFQNFIILIQKLADQLFPLQDYLLHEFLNLKYPRIYRRKMALIGKPFNSREQSEIMTLEKLNERKNILPQKYKRRSESTKKQEDIYHLQFPKISRKTNTFQCYSPLEDKQQNEGSNSLQIEDLNDQKQNLDPRRLFVDNKNYDEYSPQHYQYFKEQQNKQIKLSDQINFSKIYKGQQVSLQSNILGSHHKCDKQINNSRNQLEISQNMMVSGITRLTNLKSFDNQDNITKKSPSYSPQHRELCNLEKQYKIRQGFVNQQSCREKQVKKTKF</sequence>
<evidence type="ECO:0000313" key="2">
    <source>
        <dbReference type="Proteomes" id="UP000692954"/>
    </source>
</evidence>
<protein>
    <submittedName>
        <fullName evidence="1">Uncharacterized protein</fullName>
    </submittedName>
</protein>